<dbReference type="InterPro" id="IPR003439">
    <property type="entry name" value="ABC_transporter-like_ATP-bd"/>
</dbReference>
<dbReference type="PANTHER" id="PTHR42855:SF2">
    <property type="entry name" value="DRUG RESISTANCE ABC TRANSPORTER,ATP-BINDING PROTEIN"/>
    <property type="match status" value="1"/>
</dbReference>
<gene>
    <name evidence="6" type="ORF">PYX00_011054</name>
</gene>
<dbReference type="FunFam" id="3.40.50.300:FF:000070">
    <property type="entry name" value="Putative ABC transporter ATP-binding component"/>
    <property type="match status" value="1"/>
</dbReference>
<comment type="caution">
    <text evidence="6">The sequence shown here is derived from an EMBL/GenBank/DDBJ whole genome shotgun (WGS) entry which is preliminary data.</text>
</comment>
<accession>A0AAW2H6Q3</accession>
<evidence type="ECO:0000313" key="6">
    <source>
        <dbReference type="EMBL" id="KAL0265445.1"/>
    </source>
</evidence>
<organism evidence="6">
    <name type="scientific">Menopon gallinae</name>
    <name type="common">poultry shaft louse</name>
    <dbReference type="NCBI Taxonomy" id="328185"/>
    <lineage>
        <taxon>Eukaryota</taxon>
        <taxon>Metazoa</taxon>
        <taxon>Ecdysozoa</taxon>
        <taxon>Arthropoda</taxon>
        <taxon>Hexapoda</taxon>
        <taxon>Insecta</taxon>
        <taxon>Pterygota</taxon>
        <taxon>Neoptera</taxon>
        <taxon>Paraneoptera</taxon>
        <taxon>Psocodea</taxon>
        <taxon>Troctomorpha</taxon>
        <taxon>Phthiraptera</taxon>
        <taxon>Amblycera</taxon>
        <taxon>Menoponidae</taxon>
        <taxon>Menopon</taxon>
    </lineage>
</organism>
<dbReference type="InterPro" id="IPR027417">
    <property type="entry name" value="P-loop_NTPase"/>
</dbReference>
<dbReference type="Pfam" id="PF00005">
    <property type="entry name" value="ABC_tran"/>
    <property type="match status" value="1"/>
</dbReference>
<evidence type="ECO:0000259" key="5">
    <source>
        <dbReference type="PROSITE" id="PS50893"/>
    </source>
</evidence>
<proteinExistence type="inferred from homology"/>
<sequence>MESIKWLEEFLIDFEGTVITVSHDRHFLNQVCTHIVDIDYNTLQLFIGNYDFWYEASQLIQKQKRDEKRKADEKIAELKSFIARFSANASKSRQATSRKKLVDKLTLEDIRPSSRRFPYVAFKPDRELGKVVLTLKGLSKSLEGTVAFKNMNFEVERGQKIAFLGDSQVITAFLDILAGEDTAESGSVEWGVTTSQAYLPKENSSYFSTDCADLVDWLSQYSKNKEETFVRGFLGRMLFSGEEALKKPSVLSGGEKVRCMLSRMMLSGANVLIMDDPTNHLDLEAITALNEALVQFNECVLFSSHDHQFIQTVANRIVEFTPQGYIDRQMSLDEYLADEKVRALRHKMWGEKARFIL</sequence>
<evidence type="ECO:0000256" key="2">
    <source>
        <dbReference type="ARBA" id="ARBA00022737"/>
    </source>
</evidence>
<comment type="similarity">
    <text evidence="1">Belongs to the ABC transporter superfamily. ABCF family. EF3 subfamily.</text>
</comment>
<dbReference type="InterPro" id="IPR051309">
    <property type="entry name" value="ABCF_ATPase"/>
</dbReference>
<dbReference type="Gene3D" id="3.40.50.300">
    <property type="entry name" value="P-loop containing nucleotide triphosphate hydrolases"/>
    <property type="match status" value="2"/>
</dbReference>
<evidence type="ECO:0000256" key="1">
    <source>
        <dbReference type="ARBA" id="ARBA00011054"/>
    </source>
</evidence>
<evidence type="ECO:0000256" key="4">
    <source>
        <dbReference type="ARBA" id="ARBA00022840"/>
    </source>
</evidence>
<dbReference type="SUPFAM" id="SSF52540">
    <property type="entry name" value="P-loop containing nucleoside triphosphate hydrolases"/>
    <property type="match status" value="2"/>
</dbReference>
<dbReference type="InterPro" id="IPR032781">
    <property type="entry name" value="ABC_tran_Xtn"/>
</dbReference>
<dbReference type="PANTHER" id="PTHR42855">
    <property type="entry name" value="ABC TRANSPORTER ATP-BINDING SUBUNIT"/>
    <property type="match status" value="1"/>
</dbReference>
<dbReference type="Pfam" id="PF12848">
    <property type="entry name" value="ABC_tran_Xtn"/>
    <property type="match status" value="1"/>
</dbReference>
<keyword evidence="4" id="KW-0067">ATP-binding</keyword>
<dbReference type="AlphaFoldDB" id="A0AAW2H6Q3"/>
<dbReference type="GO" id="GO:0005524">
    <property type="term" value="F:ATP binding"/>
    <property type="evidence" value="ECO:0007669"/>
    <property type="project" value="UniProtKB-KW"/>
</dbReference>
<dbReference type="PROSITE" id="PS50893">
    <property type="entry name" value="ABC_TRANSPORTER_2"/>
    <property type="match status" value="1"/>
</dbReference>
<feature type="domain" description="ABC transporter" evidence="5">
    <location>
        <begin position="133"/>
        <end position="348"/>
    </location>
</feature>
<keyword evidence="2" id="KW-0677">Repeat</keyword>
<dbReference type="EMBL" id="JARGDH010000026">
    <property type="protein sequence ID" value="KAL0265445.1"/>
    <property type="molecule type" value="Genomic_DNA"/>
</dbReference>
<dbReference type="GO" id="GO:0016887">
    <property type="term" value="F:ATP hydrolysis activity"/>
    <property type="evidence" value="ECO:0007669"/>
    <property type="project" value="InterPro"/>
</dbReference>
<protein>
    <recommendedName>
        <fullName evidence="5">ABC transporter domain-containing protein</fullName>
    </recommendedName>
</protein>
<reference evidence="6" key="1">
    <citation type="journal article" date="2024" name="Gigascience">
        <title>Chromosome-level genome of the poultry shaft louse Menopon gallinae provides insight into the host-switching and adaptive evolution of parasitic lice.</title>
        <authorList>
            <person name="Xu Y."/>
            <person name="Ma L."/>
            <person name="Liu S."/>
            <person name="Liang Y."/>
            <person name="Liu Q."/>
            <person name="He Z."/>
            <person name="Tian L."/>
            <person name="Duan Y."/>
            <person name="Cai W."/>
            <person name="Li H."/>
            <person name="Song F."/>
        </authorList>
    </citation>
    <scope>NUCLEOTIDE SEQUENCE</scope>
    <source>
        <strain evidence="6">Cailab_2023a</strain>
    </source>
</reference>
<evidence type="ECO:0000256" key="3">
    <source>
        <dbReference type="ARBA" id="ARBA00022741"/>
    </source>
</evidence>
<dbReference type="CDD" id="cd03221">
    <property type="entry name" value="ABCF_EF-3"/>
    <property type="match status" value="1"/>
</dbReference>
<keyword evidence="3" id="KW-0547">Nucleotide-binding</keyword>
<name>A0AAW2H6Q3_9NEOP</name>